<accession>A0ABQ4X4U6</accession>
<reference evidence="1" key="2">
    <citation type="submission" date="2022-01" db="EMBL/GenBank/DDBJ databases">
        <authorList>
            <person name="Yamashiro T."/>
            <person name="Shiraishi A."/>
            <person name="Satake H."/>
            <person name="Nakayama K."/>
        </authorList>
    </citation>
    <scope>NUCLEOTIDE SEQUENCE</scope>
</reference>
<comment type="caution">
    <text evidence="1">The sequence shown here is derived from an EMBL/GenBank/DDBJ whole genome shotgun (WGS) entry which is preliminary data.</text>
</comment>
<reference evidence="1" key="1">
    <citation type="journal article" date="2022" name="Int. J. Mol. Sci.">
        <title>Draft Genome of Tanacetum Coccineum: Genomic Comparison of Closely Related Tanacetum-Family Plants.</title>
        <authorList>
            <person name="Yamashiro T."/>
            <person name="Shiraishi A."/>
            <person name="Nakayama K."/>
            <person name="Satake H."/>
        </authorList>
    </citation>
    <scope>NUCLEOTIDE SEQUENCE</scope>
</reference>
<sequence>MKLQKALLDFDSHHEKRISHLKTQLEQQNNDMIGKINLLGKIVFEKLNNVTSTENAGNHMALKSAATIIHDEREELRKIGVKSPSKLLSPKYLSPASVKERNINLSSPKRVHLVNSIVILRTGSGMEEKDISFTNTCSINIGENDEEGDESETEDEVEEMLKEEEDKEDDGDFNSFPTLEELTHHEWLMKIPRPPWVRARIRSGNPNNIKIFCMIGHLFVRHAH</sequence>
<dbReference type="EMBL" id="BQNB010009208">
    <property type="protein sequence ID" value="GJS60242.1"/>
    <property type="molecule type" value="Genomic_DNA"/>
</dbReference>
<dbReference type="Proteomes" id="UP001151760">
    <property type="component" value="Unassembled WGS sequence"/>
</dbReference>
<proteinExistence type="predicted"/>
<protein>
    <submittedName>
        <fullName evidence="1">Uncharacterized protein</fullName>
    </submittedName>
</protein>
<keyword evidence="2" id="KW-1185">Reference proteome</keyword>
<name>A0ABQ4X4U6_9ASTR</name>
<evidence type="ECO:0000313" key="2">
    <source>
        <dbReference type="Proteomes" id="UP001151760"/>
    </source>
</evidence>
<evidence type="ECO:0000313" key="1">
    <source>
        <dbReference type="EMBL" id="GJS60242.1"/>
    </source>
</evidence>
<gene>
    <name evidence="1" type="ORF">Tco_0655026</name>
</gene>
<organism evidence="1 2">
    <name type="scientific">Tanacetum coccineum</name>
    <dbReference type="NCBI Taxonomy" id="301880"/>
    <lineage>
        <taxon>Eukaryota</taxon>
        <taxon>Viridiplantae</taxon>
        <taxon>Streptophyta</taxon>
        <taxon>Embryophyta</taxon>
        <taxon>Tracheophyta</taxon>
        <taxon>Spermatophyta</taxon>
        <taxon>Magnoliopsida</taxon>
        <taxon>eudicotyledons</taxon>
        <taxon>Gunneridae</taxon>
        <taxon>Pentapetalae</taxon>
        <taxon>asterids</taxon>
        <taxon>campanulids</taxon>
        <taxon>Asterales</taxon>
        <taxon>Asteraceae</taxon>
        <taxon>Asteroideae</taxon>
        <taxon>Anthemideae</taxon>
        <taxon>Anthemidinae</taxon>
        <taxon>Tanacetum</taxon>
    </lineage>
</organism>